<reference evidence="2 3" key="1">
    <citation type="journal article" date="2020" name="Front. Microbiol.">
        <title>Genetic Organization of the aprX-lipA2 Operon Affects the Proteolytic Potential of Pseudomonas Species in Milk.</title>
        <authorList>
            <person name="Maier C."/>
            <person name="Huptas C."/>
            <person name="von Neubeck M."/>
            <person name="Scherer S."/>
            <person name="Wenning M."/>
            <person name="Lucking G."/>
        </authorList>
    </citation>
    <scope>NUCLEOTIDE SEQUENCE [LARGE SCALE GENOMIC DNA]</scope>
    <source>
        <strain evidence="2 3">WS 4671</strain>
    </source>
</reference>
<evidence type="ECO:0008006" key="4">
    <source>
        <dbReference type="Google" id="ProtNLM"/>
    </source>
</evidence>
<feature type="region of interest" description="Disordered" evidence="1">
    <location>
        <begin position="1"/>
        <end position="24"/>
    </location>
</feature>
<gene>
    <name evidence="2" type="ORF">HBO43_22470</name>
</gene>
<evidence type="ECO:0000313" key="2">
    <source>
        <dbReference type="EMBL" id="NMX99359.1"/>
    </source>
</evidence>
<dbReference type="RefSeq" id="WP_169850718.1">
    <property type="nucleotide sequence ID" value="NZ_JAAQWE010000025.1"/>
</dbReference>
<proteinExistence type="predicted"/>
<name>A0A7Y0ZWQ1_PSEVE</name>
<sequence>MYQIDNSTAATTIPAPTPAGSPGFFTDGNPATGVAATIMPAEFMNALMMENLNVLSAAGIAPAKGQYNQLALAISKIVSSGTSWDKITNKPTTLSGFGITDGLSTGSYASQAEAEAGASADKVMSPLRTSQAITAKIQSSSTDTTPNKLLVTGSFGLGTTYSSGPKLLTDMSGSQVSGSGLYTYSSATTGKPSFGSSFGSVQHVSVSSDANGNYATQFAIDYASDAAGFRRSSGASGWQPWREIWHSGNLGLANETNPGIQRISTQAQANAGTDDATSISPKKLAAWASNKFIQATEAIAGLIKIATTSQVLAGSDDTSAITPLKLSQVATKNATDTTAKLLLRVGDFGVGGTYSNGAPYAADISGTQIAGSGLYRYDSSTISRPSFGGGFGSIQHASLASDGAGNYGTELAIDYASDAIGFRRMIGSSGWRPWVELFHRGNLGPATTSTVGLTQLGTMADVLAGTSPTLVAPIAALIAGLLGAGGRTGTDYLIIPYIDKNTGVRRNKILQWTTTPALTNSSSYTWTYPAAFATGIHFMSGMMIGTTSGTLQTTSAGLTSALFSNGTNGSNNNTAFVFVIGE</sequence>
<dbReference type="Proteomes" id="UP000552560">
    <property type="component" value="Unassembled WGS sequence"/>
</dbReference>
<comment type="caution">
    <text evidence="2">The sequence shown here is derived from an EMBL/GenBank/DDBJ whole genome shotgun (WGS) entry which is preliminary data.</text>
</comment>
<evidence type="ECO:0000256" key="1">
    <source>
        <dbReference type="SAM" id="MobiDB-lite"/>
    </source>
</evidence>
<dbReference type="AlphaFoldDB" id="A0A7Y0ZWQ1"/>
<organism evidence="2 3">
    <name type="scientific">Pseudomonas veronii</name>
    <dbReference type="NCBI Taxonomy" id="76761"/>
    <lineage>
        <taxon>Bacteria</taxon>
        <taxon>Pseudomonadati</taxon>
        <taxon>Pseudomonadota</taxon>
        <taxon>Gammaproteobacteria</taxon>
        <taxon>Pseudomonadales</taxon>
        <taxon>Pseudomonadaceae</taxon>
        <taxon>Pseudomonas</taxon>
    </lineage>
</organism>
<dbReference type="EMBL" id="JAAQWE010000025">
    <property type="protein sequence ID" value="NMX99359.1"/>
    <property type="molecule type" value="Genomic_DNA"/>
</dbReference>
<evidence type="ECO:0000313" key="3">
    <source>
        <dbReference type="Proteomes" id="UP000552560"/>
    </source>
</evidence>
<protein>
    <recommendedName>
        <fullName evidence="4">Phage tail protein</fullName>
    </recommendedName>
</protein>
<feature type="compositionally biased region" description="Low complexity" evidence="1">
    <location>
        <begin position="7"/>
        <end position="23"/>
    </location>
</feature>
<accession>A0A7Y0ZWQ1</accession>